<name>M1JJV6_ENCCN</name>
<feature type="domain" description="N-acetyltransferase" evidence="4">
    <location>
        <begin position="24"/>
        <end position="173"/>
    </location>
</feature>
<proteinExistence type="inferred from homology"/>
<evidence type="ECO:0000313" key="5">
    <source>
        <dbReference type="EMBL" id="AGE95749.1"/>
    </source>
</evidence>
<dbReference type="PROSITE" id="PS51186">
    <property type="entry name" value="GNAT"/>
    <property type="match status" value="1"/>
</dbReference>
<dbReference type="VEuPathDB" id="MicrosporidiaDB:ECU06_0460"/>
<sequence>MPQEAVCILRCCRGMEHAERTVGVVFRGMRFKDLLEVQHLNIRNSTENFLLGTFLSTLSTSYGTSFVADLGGKIVGYSEAVAFADRGRGQIYSICVDGAFRRRGIGRRLINLSVESIRAELEGKEACEIDLHVRASNAEAIGLYKSVGFVVCEANIPYYEFGGLAHRMSLTLGVCGKKALE</sequence>
<dbReference type="OMA" id="CERKGRI"/>
<dbReference type="PANTHER" id="PTHR23091:SF4">
    <property type="entry name" value="N-TERMINAL AMINO-ACID N(ALPHA)-ACETYLTRANSFERASE NATA"/>
    <property type="match status" value="1"/>
</dbReference>
<dbReference type="Pfam" id="PF00583">
    <property type="entry name" value="Acetyltransf_1"/>
    <property type="match status" value="1"/>
</dbReference>
<keyword evidence="1 5" id="KW-0808">Transferase</keyword>
<gene>
    <name evidence="5" type="ORF">ECU06_0460</name>
</gene>
<dbReference type="EMBL" id="KC513609">
    <property type="protein sequence ID" value="AGE95749.1"/>
    <property type="molecule type" value="Genomic_DNA"/>
</dbReference>
<organism evidence="5">
    <name type="scientific">Encephalitozoon cuniculi</name>
    <name type="common">Microsporidian parasite</name>
    <dbReference type="NCBI Taxonomy" id="6035"/>
    <lineage>
        <taxon>Eukaryota</taxon>
        <taxon>Fungi</taxon>
        <taxon>Fungi incertae sedis</taxon>
        <taxon>Microsporidia</taxon>
        <taxon>Unikaryonidae</taxon>
        <taxon>Encephalitozoon</taxon>
    </lineage>
</organism>
<dbReference type="GO" id="GO:0031415">
    <property type="term" value="C:NatA complex"/>
    <property type="evidence" value="ECO:0007669"/>
    <property type="project" value="InterPro"/>
</dbReference>
<evidence type="ECO:0000256" key="2">
    <source>
        <dbReference type="ARBA" id="ARBA00023315"/>
    </source>
</evidence>
<dbReference type="InterPro" id="IPR000182">
    <property type="entry name" value="GNAT_dom"/>
</dbReference>
<evidence type="ECO:0000256" key="1">
    <source>
        <dbReference type="ARBA" id="ARBA00022679"/>
    </source>
</evidence>
<dbReference type="PANTHER" id="PTHR23091">
    <property type="entry name" value="N-TERMINAL ACETYLTRANSFERASE"/>
    <property type="match status" value="1"/>
</dbReference>
<evidence type="ECO:0000259" key="4">
    <source>
        <dbReference type="PROSITE" id="PS51186"/>
    </source>
</evidence>
<dbReference type="GO" id="GO:0004596">
    <property type="term" value="F:protein-N-terminal amino-acid acetyltransferase activity"/>
    <property type="evidence" value="ECO:0007669"/>
    <property type="project" value="InterPro"/>
</dbReference>
<keyword evidence="2 5" id="KW-0012">Acyltransferase</keyword>
<dbReference type="VEuPathDB" id="MicrosporidiaDB:AEWQ_060400"/>
<accession>M1JJV6</accession>
<dbReference type="SUPFAM" id="SSF55729">
    <property type="entry name" value="Acyl-CoA N-acyltransferases (Nat)"/>
    <property type="match status" value="1"/>
</dbReference>
<protein>
    <submittedName>
        <fullName evidence="5">N-terminal acyltransferase complex subunit ard1</fullName>
    </submittedName>
</protein>
<dbReference type="AlphaFoldDB" id="M1JJV6"/>
<dbReference type="VEuPathDB" id="MicrosporidiaDB:AEWR_060410"/>
<dbReference type="InterPro" id="IPR045047">
    <property type="entry name" value="Ard1-like"/>
</dbReference>
<reference evidence="5" key="1">
    <citation type="journal article" date="2013" name="Eukaryot. Cell">
        <title>Extremely Reduced Levels of Heterozygosity in the Vertebrate Pathogen Encephalitozoon cuniculi.</title>
        <authorList>
            <person name="Selman M."/>
            <person name="Sak B."/>
            <person name="Kvac M."/>
            <person name="Farinelli L."/>
            <person name="Weiss L.M."/>
            <person name="Corradi N."/>
        </authorList>
    </citation>
    <scope>NUCLEOTIDE SEQUENCE</scope>
</reference>
<comment type="similarity">
    <text evidence="3">Belongs to the acetyltransferase family. ARD1 subfamily.</text>
</comment>
<dbReference type="InterPro" id="IPR016181">
    <property type="entry name" value="Acyl_CoA_acyltransferase"/>
</dbReference>
<dbReference type="Gene3D" id="3.40.630.30">
    <property type="match status" value="1"/>
</dbReference>
<dbReference type="VEuPathDB" id="MicrosporidiaDB:M970_060410"/>
<dbReference type="VEuPathDB" id="MicrosporidiaDB:AEWD_060410"/>
<evidence type="ECO:0000256" key="3">
    <source>
        <dbReference type="ARBA" id="ARBA00025786"/>
    </source>
</evidence>